<dbReference type="RefSeq" id="WP_377175843.1">
    <property type="nucleotide sequence ID" value="NZ_JBHTMY010000001.1"/>
</dbReference>
<evidence type="ECO:0000313" key="1">
    <source>
        <dbReference type="EMBL" id="MFD1314339.1"/>
    </source>
</evidence>
<comment type="caution">
    <text evidence="1">The sequence shown here is derived from an EMBL/GenBank/DDBJ whole genome shotgun (WGS) entry which is preliminary data.</text>
</comment>
<gene>
    <name evidence="1" type="ORF">ACFQ39_01830</name>
</gene>
<protein>
    <recommendedName>
        <fullName evidence="3">Adhesin domain-containing protein</fullName>
    </recommendedName>
</protein>
<evidence type="ECO:0000313" key="2">
    <source>
        <dbReference type="Proteomes" id="UP001597201"/>
    </source>
</evidence>
<reference evidence="2" key="1">
    <citation type="journal article" date="2019" name="Int. J. Syst. Evol. Microbiol.">
        <title>The Global Catalogue of Microorganisms (GCM) 10K type strain sequencing project: providing services to taxonomists for standard genome sequencing and annotation.</title>
        <authorList>
            <consortium name="The Broad Institute Genomics Platform"/>
            <consortium name="The Broad Institute Genome Sequencing Center for Infectious Disease"/>
            <person name="Wu L."/>
            <person name="Ma J."/>
        </authorList>
    </citation>
    <scope>NUCLEOTIDE SEQUENCE [LARGE SCALE GENOMIC DNA]</scope>
    <source>
        <strain evidence="2">CCUG 61485</strain>
    </source>
</reference>
<dbReference type="Proteomes" id="UP001597201">
    <property type="component" value="Unassembled WGS sequence"/>
</dbReference>
<sequence>MIKSYSTQAERVMLRFDLIDRVEVRSYDGDLIKINAFDDFGGYLNFYVEERGNFFIISQQNSNFIEEGDISKICAVQPVYAAYIIDMPRNKRVDLVIEEGICDVNHFDGKLRIELQKGEIHLEPFKGEVDMFLNVGNVHCTINDTEVNIVTNLGVMETDLTFVNEVKASNSLSGFYQSQKNQLIVKSINGNIYLK</sequence>
<evidence type="ECO:0008006" key="3">
    <source>
        <dbReference type="Google" id="ProtNLM"/>
    </source>
</evidence>
<proteinExistence type="predicted"/>
<organism evidence="1 2">
    <name type="scientific">Namhaeicola litoreus</name>
    <dbReference type="NCBI Taxonomy" id="1052145"/>
    <lineage>
        <taxon>Bacteria</taxon>
        <taxon>Pseudomonadati</taxon>
        <taxon>Bacteroidota</taxon>
        <taxon>Flavobacteriia</taxon>
        <taxon>Flavobacteriales</taxon>
        <taxon>Flavobacteriaceae</taxon>
        <taxon>Namhaeicola</taxon>
    </lineage>
</organism>
<dbReference type="EMBL" id="JBHTMY010000001">
    <property type="protein sequence ID" value="MFD1314339.1"/>
    <property type="molecule type" value="Genomic_DNA"/>
</dbReference>
<name>A0ABW3XXP2_9FLAO</name>
<keyword evidence="2" id="KW-1185">Reference proteome</keyword>
<accession>A0ABW3XXP2</accession>